<evidence type="ECO:0008006" key="2">
    <source>
        <dbReference type="Google" id="ProtNLM"/>
    </source>
</evidence>
<dbReference type="AlphaFoldDB" id="A0A382T7R4"/>
<organism evidence="1">
    <name type="scientific">marine metagenome</name>
    <dbReference type="NCBI Taxonomy" id="408172"/>
    <lineage>
        <taxon>unclassified sequences</taxon>
        <taxon>metagenomes</taxon>
        <taxon>ecological metagenomes</taxon>
    </lineage>
</organism>
<protein>
    <recommendedName>
        <fullName evidence="2">Peptidase M20 dimerisation domain-containing protein</fullName>
    </recommendedName>
</protein>
<accession>A0A382T7R4</accession>
<name>A0A382T7R4_9ZZZZ</name>
<evidence type="ECO:0000313" key="1">
    <source>
        <dbReference type="EMBL" id="SVD18190.1"/>
    </source>
</evidence>
<dbReference type="EMBL" id="UINC01134569">
    <property type="protein sequence ID" value="SVD18190.1"/>
    <property type="molecule type" value="Genomic_DNA"/>
</dbReference>
<dbReference type="Gene3D" id="3.40.630.10">
    <property type="entry name" value="Zn peptidases"/>
    <property type="match status" value="1"/>
</dbReference>
<feature type="non-terminal residue" evidence="1">
    <location>
        <position position="48"/>
    </location>
</feature>
<proteinExistence type="predicted"/>
<gene>
    <name evidence="1" type="ORF">METZ01_LOCUS371044</name>
</gene>
<reference evidence="1" key="1">
    <citation type="submission" date="2018-05" db="EMBL/GenBank/DDBJ databases">
        <authorList>
            <person name="Lanie J.A."/>
            <person name="Ng W.-L."/>
            <person name="Kazmierczak K.M."/>
            <person name="Andrzejewski T.M."/>
            <person name="Davidsen T.M."/>
            <person name="Wayne K.J."/>
            <person name="Tettelin H."/>
            <person name="Glass J.I."/>
            <person name="Rusch D."/>
            <person name="Podicherti R."/>
            <person name="Tsui H.-C.T."/>
            <person name="Winkler M.E."/>
        </authorList>
    </citation>
    <scope>NUCLEOTIDE SEQUENCE</scope>
</reference>
<sequence>MSINIKPEVQAILKNIIEWRRHIHTYPELGMELTKTAKFVAEKLTSWG</sequence>
<dbReference type="SUPFAM" id="SSF53187">
    <property type="entry name" value="Zn-dependent exopeptidases"/>
    <property type="match status" value="1"/>
</dbReference>